<protein>
    <recommendedName>
        <fullName evidence="8">Valine--tRNA ligase</fullName>
        <ecNumber evidence="8">6.1.1.9</ecNumber>
    </recommendedName>
    <alternativeName>
        <fullName evidence="8">Valyl-tRNA synthetase</fullName>
        <shortName evidence="8">ValRS</shortName>
    </alternativeName>
</protein>
<dbReference type="PANTHER" id="PTHR11946:SF93">
    <property type="entry name" value="VALINE--TRNA LIGASE, CHLOROPLASTIC_MITOCHONDRIAL 2"/>
    <property type="match status" value="1"/>
</dbReference>
<keyword evidence="12" id="KW-1185">Reference proteome</keyword>
<dbReference type="EC" id="6.1.1.9" evidence="8"/>
<evidence type="ECO:0000313" key="11">
    <source>
        <dbReference type="EMBL" id="BET38538.1"/>
    </source>
</evidence>
<keyword evidence="6 8" id="KW-0030">Aminoacyl-tRNA synthetase</keyword>
<dbReference type="PROSITE" id="PS00178">
    <property type="entry name" value="AA_TRNA_LIGASE_I"/>
    <property type="match status" value="1"/>
</dbReference>
<dbReference type="InterPro" id="IPR009080">
    <property type="entry name" value="tRNAsynth_Ia_anticodon-bd"/>
</dbReference>
<comment type="similarity">
    <text evidence="8">Belongs to the class-I aminoacyl-tRNA synthetase family. ValS type 1 subfamily.</text>
</comment>
<feature type="short sequence motif" description="'KMSKS' region" evidence="8">
    <location>
        <begin position="523"/>
        <end position="527"/>
    </location>
</feature>
<feature type="binding site" evidence="8">
    <location>
        <position position="526"/>
    </location>
    <ligand>
        <name>ATP</name>
        <dbReference type="ChEBI" id="CHEBI:30616"/>
    </ligand>
</feature>
<keyword evidence="8" id="KW-0175">Coiled coil</keyword>
<accession>A0ABM8JMI8</accession>
<keyword evidence="2 8" id="KW-0436">Ligase</keyword>
<dbReference type="GO" id="GO:0016874">
    <property type="term" value="F:ligase activity"/>
    <property type="evidence" value="ECO:0007669"/>
    <property type="project" value="UniProtKB-KW"/>
</dbReference>
<dbReference type="EMBL" id="AP028955">
    <property type="protein sequence ID" value="BET38538.1"/>
    <property type="molecule type" value="Genomic_DNA"/>
</dbReference>
<dbReference type="PANTHER" id="PTHR11946">
    <property type="entry name" value="VALYL-TRNA SYNTHETASES"/>
    <property type="match status" value="1"/>
</dbReference>
<evidence type="ECO:0000256" key="7">
    <source>
        <dbReference type="ARBA" id="ARBA00047552"/>
    </source>
</evidence>
<evidence type="ECO:0000256" key="6">
    <source>
        <dbReference type="ARBA" id="ARBA00023146"/>
    </source>
</evidence>
<dbReference type="Pfam" id="PF08264">
    <property type="entry name" value="Anticodon_1"/>
    <property type="match status" value="1"/>
</dbReference>
<dbReference type="Proteomes" id="UP001473424">
    <property type="component" value="Chromosome"/>
</dbReference>
<feature type="short sequence motif" description="'HIGH' region" evidence="8">
    <location>
        <begin position="46"/>
        <end position="56"/>
    </location>
</feature>
<comment type="function">
    <text evidence="8">Catalyzes the attachment of valine to tRNA(Val). As ValRS can inadvertently accommodate and process structurally similar amino acids such as threonine, to avoid such errors, it has a 'posttransfer' editing activity that hydrolyzes mischarged Thr-tRNA(Val) in a tRNA-dependent manner.</text>
</comment>
<keyword evidence="5 8" id="KW-0648">Protein biosynthesis</keyword>
<evidence type="ECO:0000256" key="2">
    <source>
        <dbReference type="ARBA" id="ARBA00022598"/>
    </source>
</evidence>
<reference evidence="12" key="1">
    <citation type="journal article" date="2024" name="FEMS Microbiol. Lett.">
        <title>Genomic insights into Spiroplasma endosymbionts that induce male-killing and protective phenotypes in the pea aphid.</title>
        <authorList>
            <person name="Arai H."/>
            <person name="Legeai F."/>
            <person name="Kageyama D."/>
            <person name="Sugio A."/>
            <person name="Simon J.C."/>
        </authorList>
    </citation>
    <scope>NUCLEOTIDE SEQUENCE [LARGE SCALE GENOMIC DNA]</scope>
    <source>
        <strain evidence="12">sAp269</strain>
    </source>
</reference>
<dbReference type="InterPro" id="IPR009008">
    <property type="entry name" value="Val/Leu/Ile-tRNA-synth_edit"/>
</dbReference>
<keyword evidence="1 8" id="KW-0963">Cytoplasm</keyword>
<feature type="domain" description="Aminoacyl-tRNA synthetase class Ia" evidence="9">
    <location>
        <begin position="439"/>
        <end position="563"/>
    </location>
</feature>
<evidence type="ECO:0000313" key="12">
    <source>
        <dbReference type="Proteomes" id="UP001473424"/>
    </source>
</evidence>
<proteinExistence type="inferred from homology"/>
<gene>
    <name evidence="8" type="primary">valS</name>
    <name evidence="11" type="ORF">SAP269_11270</name>
</gene>
<dbReference type="InterPro" id="IPR001412">
    <property type="entry name" value="aa-tRNA-synth_I_CS"/>
</dbReference>
<dbReference type="CDD" id="cd07962">
    <property type="entry name" value="Anticodon_Ia_Val"/>
    <property type="match status" value="1"/>
</dbReference>
<comment type="subunit">
    <text evidence="8">Monomer.</text>
</comment>
<feature type="domain" description="Aminoacyl-tRNA synthetase class Ia" evidence="9">
    <location>
        <begin position="18"/>
        <end position="432"/>
    </location>
</feature>
<dbReference type="SUPFAM" id="SSF52374">
    <property type="entry name" value="Nucleotidylyl transferase"/>
    <property type="match status" value="1"/>
</dbReference>
<dbReference type="NCBIfam" id="TIGR00422">
    <property type="entry name" value="valS"/>
    <property type="match status" value="1"/>
</dbReference>
<comment type="subcellular location">
    <subcellularLocation>
        <location evidence="8">Cytoplasm</location>
    </subcellularLocation>
</comment>
<keyword evidence="3 8" id="KW-0547">Nucleotide-binding</keyword>
<evidence type="ECO:0000256" key="8">
    <source>
        <dbReference type="HAMAP-Rule" id="MF_02004"/>
    </source>
</evidence>
<organism evidence="11 12">
    <name type="scientific">Spiroplasma ixodetis</name>
    <dbReference type="NCBI Taxonomy" id="2141"/>
    <lineage>
        <taxon>Bacteria</taxon>
        <taxon>Bacillati</taxon>
        <taxon>Mycoplasmatota</taxon>
        <taxon>Mollicutes</taxon>
        <taxon>Entomoplasmatales</taxon>
        <taxon>Spiroplasmataceae</taxon>
        <taxon>Spiroplasma</taxon>
    </lineage>
</organism>
<dbReference type="SUPFAM" id="SSF50677">
    <property type="entry name" value="ValRS/IleRS/LeuRS editing domain"/>
    <property type="match status" value="1"/>
</dbReference>
<dbReference type="CDD" id="cd00817">
    <property type="entry name" value="ValRS_core"/>
    <property type="match status" value="1"/>
</dbReference>
<keyword evidence="4 8" id="KW-0067">ATP-binding</keyword>
<dbReference type="InterPro" id="IPR013155">
    <property type="entry name" value="M/V/L/I-tRNA-synth_anticd-bd"/>
</dbReference>
<comment type="domain">
    <text evidence="8">ValRS has two distinct active sites: one for aminoacylation and one for editing. The misactivated threonine is translocated from the active site to the editing site.</text>
</comment>
<comment type="domain">
    <text evidence="8">The C-terminal coiled-coil domain is crucial for aminoacylation activity.</text>
</comment>
<feature type="domain" description="Methionyl/Valyl/Leucyl/Isoleucyl-tRNA synthetase anticodon-binding" evidence="10">
    <location>
        <begin position="608"/>
        <end position="712"/>
    </location>
</feature>
<dbReference type="Gene3D" id="3.40.50.620">
    <property type="entry name" value="HUPs"/>
    <property type="match status" value="2"/>
</dbReference>
<sequence>MNRNLNKKYNHIEIEKDRYQQWVKSGLFKANFSSINPTFSIILPPPNVTGLLHLGHAWDSTIQDLLIRYKRLQGFNTLFIPGMDHAGIATQVKVAQRIKEEQKLNLQELGKDKFLQQAWKWKTEYEQNIRKQWAKLGLALDYSHEVFTLDENVKQAVNEVFVKLYKEGLVYRGKKIVNWDPELKTAISNIEVNYHETKGKMYYLKYFIENSSEFITIATTRPETMFADQCIVVNSKDKRYLQFIGKMVINPANKMLIKVIADDYVDMNFGTGAMKCTPAHDANDYEIALRHNLAMPICMNVDGTMNELAQSYINQDRMVCCKQLVEQLRKENLVVKVEDHLHQVGYSERSNAIIEPYLSQQWFIKMKPLVEMIIDKQKNKKTKIDFHPILFEQQLLQWLNNIQDWCISRQLWWGHSLPVWYHKKTKKIYVDTNPPSPINDYIQESDVLDTWFSSGLWPFVTLGWPQNNVDLQKYYPISVLVTAYDILFFWVARMMFMGWKFTNQKPFTNVLIHGLIRDEQGRKMSKSLNNGIVPMEVIKKYGADALRYFLVSNCAPGQDLRFSITKVESAWNFNNKLWNAARYVLMNIDDKFQLDQNIVYNNSLSFIDQWILQELNQLIIYVERYMEKYEFVLVVKALSNFIWNKYCSWYIELNKVNLQNQEQQSNSLQTLYYVLQQIIIMVHPFIPFITEAIYEEMGYKNSILTNKFPKVKVMEKKKM</sequence>
<dbReference type="InterPro" id="IPR014729">
    <property type="entry name" value="Rossmann-like_a/b/a_fold"/>
</dbReference>
<evidence type="ECO:0000259" key="10">
    <source>
        <dbReference type="Pfam" id="PF08264"/>
    </source>
</evidence>
<name>A0ABM8JMI8_9MOLU</name>
<dbReference type="Gene3D" id="1.10.730.10">
    <property type="entry name" value="Isoleucyl-tRNA Synthetase, Domain 1"/>
    <property type="match status" value="1"/>
</dbReference>
<evidence type="ECO:0000259" key="9">
    <source>
        <dbReference type="Pfam" id="PF00133"/>
    </source>
</evidence>
<dbReference type="InterPro" id="IPR033705">
    <property type="entry name" value="Anticodon_Ia_Val"/>
</dbReference>
<evidence type="ECO:0000256" key="1">
    <source>
        <dbReference type="ARBA" id="ARBA00022490"/>
    </source>
</evidence>
<dbReference type="NCBIfam" id="NF004349">
    <property type="entry name" value="PRK05729.1"/>
    <property type="match status" value="1"/>
</dbReference>
<evidence type="ECO:0000256" key="3">
    <source>
        <dbReference type="ARBA" id="ARBA00022741"/>
    </source>
</evidence>
<evidence type="ECO:0000256" key="5">
    <source>
        <dbReference type="ARBA" id="ARBA00022917"/>
    </source>
</evidence>
<evidence type="ECO:0000256" key="4">
    <source>
        <dbReference type="ARBA" id="ARBA00022840"/>
    </source>
</evidence>
<dbReference type="InterPro" id="IPR002300">
    <property type="entry name" value="aa-tRNA-synth_Ia"/>
</dbReference>
<dbReference type="Pfam" id="PF00133">
    <property type="entry name" value="tRNA-synt_1"/>
    <property type="match status" value="2"/>
</dbReference>
<comment type="catalytic activity">
    <reaction evidence="7 8">
        <text>tRNA(Val) + L-valine + ATP = L-valyl-tRNA(Val) + AMP + diphosphate</text>
        <dbReference type="Rhea" id="RHEA:10704"/>
        <dbReference type="Rhea" id="RHEA-COMP:9672"/>
        <dbReference type="Rhea" id="RHEA-COMP:9708"/>
        <dbReference type="ChEBI" id="CHEBI:30616"/>
        <dbReference type="ChEBI" id="CHEBI:33019"/>
        <dbReference type="ChEBI" id="CHEBI:57762"/>
        <dbReference type="ChEBI" id="CHEBI:78442"/>
        <dbReference type="ChEBI" id="CHEBI:78537"/>
        <dbReference type="ChEBI" id="CHEBI:456215"/>
        <dbReference type="EC" id="6.1.1.9"/>
    </reaction>
</comment>
<dbReference type="SUPFAM" id="SSF47323">
    <property type="entry name" value="Anticodon-binding domain of a subclass of class I aminoacyl-tRNA synthetases"/>
    <property type="match status" value="1"/>
</dbReference>
<dbReference type="PRINTS" id="PR00986">
    <property type="entry name" value="TRNASYNTHVAL"/>
</dbReference>
<dbReference type="InterPro" id="IPR002303">
    <property type="entry name" value="Valyl-tRNA_ligase"/>
</dbReference>
<dbReference type="HAMAP" id="MF_02004">
    <property type="entry name" value="Val_tRNA_synth_type1"/>
    <property type="match status" value="1"/>
</dbReference>